<dbReference type="PROSITE" id="PS50893">
    <property type="entry name" value="ABC_TRANSPORTER_2"/>
    <property type="match status" value="1"/>
</dbReference>
<protein>
    <recommendedName>
        <fullName evidence="13">ABC-type D-xylose/L-arabinose transporter</fullName>
        <ecNumber evidence="13">7.5.2.13</ecNumber>
    </recommendedName>
</protein>
<accession>A0A1I4P8K7</accession>
<comment type="similarity">
    <text evidence="11">Belongs to the ABC transporter superfamily. Carbohydrate uptake transporter-1 (CUT1) (TC 3.A.1.1) family.</text>
</comment>
<feature type="domain" description="ABC transporter" evidence="14">
    <location>
        <begin position="5"/>
        <end position="236"/>
    </location>
</feature>
<evidence type="ECO:0000256" key="1">
    <source>
        <dbReference type="ARBA" id="ARBA00004202"/>
    </source>
</evidence>
<dbReference type="PANTHER" id="PTHR43875:SF15">
    <property type="entry name" value="TREHALOSE IMPORT ATP-BINDING PROTEIN SUGC"/>
    <property type="match status" value="1"/>
</dbReference>
<organism evidence="15 16">
    <name type="scientific">Methanolobus profundi</name>
    <dbReference type="NCBI Taxonomy" id="487685"/>
    <lineage>
        <taxon>Archaea</taxon>
        <taxon>Methanobacteriati</taxon>
        <taxon>Methanobacteriota</taxon>
        <taxon>Stenosarchaea group</taxon>
        <taxon>Methanomicrobia</taxon>
        <taxon>Methanosarcinales</taxon>
        <taxon>Methanosarcinaceae</taxon>
        <taxon>Methanolobus</taxon>
    </lineage>
</organism>
<dbReference type="GO" id="GO:0016887">
    <property type="term" value="F:ATP hydrolysis activity"/>
    <property type="evidence" value="ECO:0007669"/>
    <property type="project" value="InterPro"/>
</dbReference>
<evidence type="ECO:0000256" key="6">
    <source>
        <dbReference type="ARBA" id="ARBA00022967"/>
    </source>
</evidence>
<dbReference type="Proteomes" id="UP000198535">
    <property type="component" value="Unassembled WGS sequence"/>
</dbReference>
<keyword evidence="3" id="KW-1003">Cell membrane</keyword>
<evidence type="ECO:0000259" key="14">
    <source>
        <dbReference type="PROSITE" id="PS50893"/>
    </source>
</evidence>
<dbReference type="EC" id="7.5.2.13" evidence="13"/>
<dbReference type="InterPro" id="IPR008995">
    <property type="entry name" value="Mo/tungstate-bd_C_term_dom"/>
</dbReference>
<evidence type="ECO:0000256" key="13">
    <source>
        <dbReference type="ARBA" id="ARBA00066315"/>
    </source>
</evidence>
<dbReference type="FunFam" id="3.40.50.300:FF:000042">
    <property type="entry name" value="Maltose/maltodextrin ABC transporter, ATP-binding protein"/>
    <property type="match status" value="1"/>
</dbReference>
<evidence type="ECO:0000313" key="16">
    <source>
        <dbReference type="Proteomes" id="UP000198535"/>
    </source>
</evidence>
<keyword evidence="16" id="KW-1185">Reference proteome</keyword>
<dbReference type="AlphaFoldDB" id="A0A1I4P8K7"/>
<evidence type="ECO:0000256" key="9">
    <source>
        <dbReference type="ARBA" id="ARBA00051890"/>
    </source>
</evidence>
<dbReference type="InterPro" id="IPR005116">
    <property type="entry name" value="Transp-assoc_OB_typ1"/>
</dbReference>
<keyword evidence="7" id="KW-0472">Membrane</keyword>
<dbReference type="Pfam" id="PF00005">
    <property type="entry name" value="ABC_tran"/>
    <property type="match status" value="1"/>
</dbReference>
<dbReference type="GO" id="GO:0055052">
    <property type="term" value="C:ATP-binding cassette (ABC) transporter complex, substrate-binding subunit-containing"/>
    <property type="evidence" value="ECO:0007669"/>
    <property type="project" value="TreeGrafter"/>
</dbReference>
<dbReference type="Pfam" id="PF03459">
    <property type="entry name" value="TOBE"/>
    <property type="match status" value="1"/>
</dbReference>
<dbReference type="GO" id="GO:0005524">
    <property type="term" value="F:ATP binding"/>
    <property type="evidence" value="ECO:0007669"/>
    <property type="project" value="UniProtKB-KW"/>
</dbReference>
<comment type="subunit">
    <text evidence="12">The complex is composed of two ATP-binding proteins (XacJ and XacK), two transmembrane proteins (XacH and XacI) and a solute-binding protein (XacG).</text>
</comment>
<reference evidence="16" key="1">
    <citation type="submission" date="2016-10" db="EMBL/GenBank/DDBJ databases">
        <authorList>
            <person name="Varghese N."/>
            <person name="Submissions S."/>
        </authorList>
    </citation>
    <scope>NUCLEOTIDE SEQUENCE [LARGE SCALE GENOMIC DNA]</scope>
    <source>
        <strain evidence="16">Mob M</strain>
    </source>
</reference>
<proteinExistence type="inferred from homology"/>
<keyword evidence="5 15" id="KW-0067">ATP-binding</keyword>
<dbReference type="STRING" id="487685.SAMN04488696_0499"/>
<dbReference type="PANTHER" id="PTHR43875">
    <property type="entry name" value="MALTODEXTRIN IMPORT ATP-BINDING PROTEIN MSMX"/>
    <property type="match status" value="1"/>
</dbReference>
<keyword evidence="4" id="KW-0547">Nucleotide-binding</keyword>
<comment type="function">
    <text evidence="10">Part of the ABC transporter complex XacGHIJK involved in the uptake of xylose and arabinose. Responsible for energy coupling to the transport system.</text>
</comment>
<dbReference type="InterPro" id="IPR047641">
    <property type="entry name" value="ABC_transpr_MalK/UgpC-like"/>
</dbReference>
<comment type="catalytic activity">
    <reaction evidence="8">
        <text>D-xylose(out) + ATP + H2O = D-xylose(in) + ADP + phosphate + H(+)</text>
        <dbReference type="Rhea" id="RHEA:29899"/>
        <dbReference type="ChEBI" id="CHEBI:15377"/>
        <dbReference type="ChEBI" id="CHEBI:15378"/>
        <dbReference type="ChEBI" id="CHEBI:30616"/>
        <dbReference type="ChEBI" id="CHEBI:43474"/>
        <dbReference type="ChEBI" id="CHEBI:53455"/>
        <dbReference type="ChEBI" id="CHEBI:456216"/>
        <dbReference type="EC" id="7.5.2.13"/>
    </reaction>
    <physiologicalReaction direction="left-to-right" evidence="8">
        <dbReference type="Rhea" id="RHEA:29900"/>
    </physiologicalReaction>
</comment>
<dbReference type="InterPro" id="IPR003439">
    <property type="entry name" value="ABC_transporter-like_ATP-bd"/>
</dbReference>
<evidence type="ECO:0000256" key="12">
    <source>
        <dbReference type="ARBA" id="ARBA00065962"/>
    </source>
</evidence>
<comment type="subcellular location">
    <subcellularLocation>
        <location evidence="1">Cell membrane</location>
        <topology evidence="1">Peripheral membrane protein</topology>
    </subcellularLocation>
</comment>
<keyword evidence="2" id="KW-0813">Transport</keyword>
<dbReference type="Gene3D" id="3.40.50.300">
    <property type="entry name" value="P-loop containing nucleotide triphosphate hydrolases"/>
    <property type="match status" value="1"/>
</dbReference>
<evidence type="ECO:0000256" key="5">
    <source>
        <dbReference type="ARBA" id="ARBA00022840"/>
    </source>
</evidence>
<dbReference type="Gene3D" id="2.40.50.100">
    <property type="match status" value="1"/>
</dbReference>
<dbReference type="SMART" id="SM00382">
    <property type="entry name" value="AAA"/>
    <property type="match status" value="1"/>
</dbReference>
<dbReference type="InterPro" id="IPR027417">
    <property type="entry name" value="P-loop_NTPase"/>
</dbReference>
<keyword evidence="6" id="KW-1278">Translocase</keyword>
<evidence type="ECO:0000256" key="11">
    <source>
        <dbReference type="ARBA" id="ARBA00061029"/>
    </source>
</evidence>
<evidence type="ECO:0000313" key="15">
    <source>
        <dbReference type="EMBL" id="SFM23877.1"/>
    </source>
</evidence>
<dbReference type="SUPFAM" id="SSF52540">
    <property type="entry name" value="P-loop containing nucleoside triphosphate hydrolases"/>
    <property type="match status" value="1"/>
</dbReference>
<evidence type="ECO:0000256" key="10">
    <source>
        <dbReference type="ARBA" id="ARBA00053454"/>
    </source>
</evidence>
<evidence type="ECO:0000256" key="7">
    <source>
        <dbReference type="ARBA" id="ARBA00023136"/>
    </source>
</evidence>
<gene>
    <name evidence="15" type="ORF">SAMN04488696_0499</name>
</gene>
<evidence type="ECO:0000256" key="8">
    <source>
        <dbReference type="ARBA" id="ARBA00050355"/>
    </source>
</evidence>
<evidence type="ECO:0000256" key="3">
    <source>
        <dbReference type="ARBA" id="ARBA00022475"/>
    </source>
</evidence>
<dbReference type="InterPro" id="IPR003593">
    <property type="entry name" value="AAA+_ATPase"/>
</dbReference>
<comment type="catalytic activity">
    <reaction evidence="9">
        <text>L-arabinose(out) + ATP + H2O = L-arabinose(in) + ADP + phosphate + H(+)</text>
        <dbReference type="Rhea" id="RHEA:30007"/>
        <dbReference type="ChEBI" id="CHEBI:15377"/>
        <dbReference type="ChEBI" id="CHEBI:15378"/>
        <dbReference type="ChEBI" id="CHEBI:17535"/>
        <dbReference type="ChEBI" id="CHEBI:30616"/>
        <dbReference type="ChEBI" id="CHEBI:43474"/>
        <dbReference type="ChEBI" id="CHEBI:456216"/>
        <dbReference type="EC" id="7.5.2.13"/>
    </reaction>
    <physiologicalReaction direction="left-to-right" evidence="9">
        <dbReference type="Rhea" id="RHEA:30008"/>
    </physiologicalReaction>
</comment>
<sequence>MMGMIEISDISKSLGNFELECINLRIEKGEYFCILGPTGSGKTILLETIAGINEPDIGSILIDNYDVSSLLPKDRNISMVYQDFMLFPNMDIRANIGFGLRFNGSKLARSELNEKVEETARMLGIDHLLDRHPSTLSGGEKQRSAIARAIITEPDLLLLDEPLSALDAGTKDRLRQELRRIHQLKGTTTIHVTHSFEEAFNLADRIAIMNEGKIHQVGTPDEVFRKPNSTFVADFVGVENLFHGKAVMKDDLSEIKVNGLIITSTSPGDGDVVVSIRPEDILISKVPIDSSARNSFSGVVSEVIRMKSTIKLLIDTGLLFRVVLTKRAYDDMELSQGSKVHLTFKASATHII</sequence>
<evidence type="ECO:0000256" key="4">
    <source>
        <dbReference type="ARBA" id="ARBA00022741"/>
    </source>
</evidence>
<name>A0A1I4P8K7_9EURY</name>
<evidence type="ECO:0000256" key="2">
    <source>
        <dbReference type="ARBA" id="ARBA00022448"/>
    </source>
</evidence>
<dbReference type="SUPFAM" id="SSF50331">
    <property type="entry name" value="MOP-like"/>
    <property type="match status" value="1"/>
</dbReference>
<dbReference type="EMBL" id="FOUJ01000001">
    <property type="protein sequence ID" value="SFM23877.1"/>
    <property type="molecule type" value="Genomic_DNA"/>
</dbReference>
<dbReference type="GO" id="GO:0022857">
    <property type="term" value="F:transmembrane transporter activity"/>
    <property type="evidence" value="ECO:0007669"/>
    <property type="project" value="InterPro"/>
</dbReference>